<proteinExistence type="predicted"/>
<reference evidence="2" key="1">
    <citation type="submission" date="2015-04" db="UniProtKB">
        <authorList>
            <consortium name="EnsemblPlants"/>
        </authorList>
    </citation>
    <scope>IDENTIFICATION</scope>
</reference>
<dbReference type="Gramene" id="OMERI10G14790.1">
    <property type="protein sequence ID" value="OMERI10G14790.1"/>
    <property type="gene ID" value="OMERI10G14790"/>
</dbReference>
<evidence type="ECO:0000313" key="3">
    <source>
        <dbReference type="Proteomes" id="UP000008021"/>
    </source>
</evidence>
<organism evidence="2">
    <name type="scientific">Oryza meridionalis</name>
    <dbReference type="NCBI Taxonomy" id="40149"/>
    <lineage>
        <taxon>Eukaryota</taxon>
        <taxon>Viridiplantae</taxon>
        <taxon>Streptophyta</taxon>
        <taxon>Embryophyta</taxon>
        <taxon>Tracheophyta</taxon>
        <taxon>Spermatophyta</taxon>
        <taxon>Magnoliopsida</taxon>
        <taxon>Liliopsida</taxon>
        <taxon>Poales</taxon>
        <taxon>Poaceae</taxon>
        <taxon>BOP clade</taxon>
        <taxon>Oryzoideae</taxon>
        <taxon>Oryzeae</taxon>
        <taxon>Oryzinae</taxon>
        <taxon>Oryza</taxon>
    </lineage>
</organism>
<name>A0A0E0F0X5_9ORYZ</name>
<feature type="compositionally biased region" description="Pro residues" evidence="1">
    <location>
        <begin position="1"/>
        <end position="17"/>
    </location>
</feature>
<sequence>MPEQGSPPPKTAQPPRPRPLHRQTNPSQNLGGGQRWRGSGVARPPPCHNRASPVEGVGRRRSRGGGGEGVERKGGSTRTRTFQPSDLFEISASFIKLFRVGSGLFHPCSTVGDAVECRWRVATMGGGNSADFFSATASFVFSRGFFSRAATPLRTPLTRQGIPAMKQSSGDGRLLLRLWLQLLNIRQCDVYGPDGAK</sequence>
<keyword evidence="3" id="KW-1185">Reference proteome</keyword>
<evidence type="ECO:0000313" key="2">
    <source>
        <dbReference type="EnsemblPlants" id="OMERI10G14790.1"/>
    </source>
</evidence>
<evidence type="ECO:0000256" key="1">
    <source>
        <dbReference type="SAM" id="MobiDB-lite"/>
    </source>
</evidence>
<accession>A0A0E0F0X5</accession>
<protein>
    <submittedName>
        <fullName evidence="2">Uncharacterized protein</fullName>
    </submittedName>
</protein>
<dbReference type="Proteomes" id="UP000008021">
    <property type="component" value="Chromosome 10"/>
</dbReference>
<dbReference type="HOGENOM" id="CLU_1386127_0_0_1"/>
<dbReference type="AlphaFoldDB" id="A0A0E0F0X5"/>
<reference evidence="2" key="2">
    <citation type="submission" date="2018-05" db="EMBL/GenBank/DDBJ databases">
        <title>OmerRS3 (Oryza meridionalis Reference Sequence Version 3).</title>
        <authorList>
            <person name="Zhang J."/>
            <person name="Kudrna D."/>
            <person name="Lee S."/>
            <person name="Talag J."/>
            <person name="Welchert J."/>
            <person name="Wing R.A."/>
        </authorList>
    </citation>
    <scope>NUCLEOTIDE SEQUENCE [LARGE SCALE GENOMIC DNA]</scope>
    <source>
        <strain evidence="2">cv. OR44</strain>
    </source>
</reference>
<feature type="region of interest" description="Disordered" evidence="1">
    <location>
        <begin position="1"/>
        <end position="82"/>
    </location>
</feature>
<dbReference type="EnsemblPlants" id="OMERI10G14790.1">
    <property type="protein sequence ID" value="OMERI10G14790.1"/>
    <property type="gene ID" value="OMERI10G14790"/>
</dbReference>